<gene>
    <name evidence="2" type="ORF">GOBAR_AA22679</name>
</gene>
<feature type="domain" description="RNase H type-1" evidence="1">
    <location>
        <begin position="33"/>
        <end position="98"/>
    </location>
</feature>
<dbReference type="Pfam" id="PF13456">
    <property type="entry name" value="RVT_3"/>
    <property type="match status" value="1"/>
</dbReference>
<evidence type="ECO:0000313" key="2">
    <source>
        <dbReference type="EMBL" id="PPR97998.1"/>
    </source>
</evidence>
<dbReference type="AlphaFoldDB" id="A0A2P5X3U7"/>
<dbReference type="GO" id="GO:0003676">
    <property type="term" value="F:nucleic acid binding"/>
    <property type="evidence" value="ECO:0007669"/>
    <property type="project" value="InterPro"/>
</dbReference>
<accession>A0A2P5X3U7</accession>
<organism evidence="2 3">
    <name type="scientific">Gossypium barbadense</name>
    <name type="common">Sea Island cotton</name>
    <name type="synonym">Hibiscus barbadensis</name>
    <dbReference type="NCBI Taxonomy" id="3634"/>
    <lineage>
        <taxon>Eukaryota</taxon>
        <taxon>Viridiplantae</taxon>
        <taxon>Streptophyta</taxon>
        <taxon>Embryophyta</taxon>
        <taxon>Tracheophyta</taxon>
        <taxon>Spermatophyta</taxon>
        <taxon>Magnoliopsida</taxon>
        <taxon>eudicotyledons</taxon>
        <taxon>Gunneridae</taxon>
        <taxon>Pentapetalae</taxon>
        <taxon>rosids</taxon>
        <taxon>malvids</taxon>
        <taxon>Malvales</taxon>
        <taxon>Malvaceae</taxon>
        <taxon>Malvoideae</taxon>
        <taxon>Gossypium</taxon>
    </lineage>
</organism>
<dbReference type="OrthoDB" id="1002691at2759"/>
<protein>
    <recommendedName>
        <fullName evidence="1">RNase H type-1 domain-containing protein</fullName>
    </recommendedName>
</protein>
<dbReference type="Proteomes" id="UP000239757">
    <property type="component" value="Unassembled WGS sequence"/>
</dbReference>
<dbReference type="EMBL" id="KZ665745">
    <property type="protein sequence ID" value="PPR97998.1"/>
    <property type="molecule type" value="Genomic_DNA"/>
</dbReference>
<dbReference type="InterPro" id="IPR002156">
    <property type="entry name" value="RNaseH_domain"/>
</dbReference>
<evidence type="ECO:0000259" key="1">
    <source>
        <dbReference type="Pfam" id="PF13456"/>
    </source>
</evidence>
<evidence type="ECO:0000313" key="3">
    <source>
        <dbReference type="Proteomes" id="UP000239757"/>
    </source>
</evidence>
<dbReference type="GO" id="GO:0004523">
    <property type="term" value="F:RNA-DNA hybrid ribonuclease activity"/>
    <property type="evidence" value="ECO:0007669"/>
    <property type="project" value="InterPro"/>
</dbReference>
<reference evidence="2 3" key="1">
    <citation type="submission" date="2015-01" db="EMBL/GenBank/DDBJ databases">
        <title>Genome of allotetraploid Gossypium barbadense reveals genomic plasticity and fiber elongation in cotton evolution.</title>
        <authorList>
            <person name="Chen X."/>
            <person name="Liu X."/>
            <person name="Zhao B."/>
            <person name="Zheng H."/>
            <person name="Hu Y."/>
            <person name="Lu G."/>
            <person name="Yang C."/>
            <person name="Chen J."/>
            <person name="Shan C."/>
            <person name="Zhang L."/>
            <person name="Zhou Y."/>
            <person name="Wang L."/>
            <person name="Guo W."/>
            <person name="Bai Y."/>
            <person name="Ruan J."/>
            <person name="Shangguan X."/>
            <person name="Mao Y."/>
            <person name="Jiang J."/>
            <person name="Zhu Y."/>
            <person name="Lei J."/>
            <person name="Kang H."/>
            <person name="Chen S."/>
            <person name="He X."/>
            <person name="Wang R."/>
            <person name="Wang Y."/>
            <person name="Chen J."/>
            <person name="Wang L."/>
            <person name="Yu S."/>
            <person name="Wang B."/>
            <person name="Wei J."/>
            <person name="Song S."/>
            <person name="Lu X."/>
            <person name="Gao Z."/>
            <person name="Gu W."/>
            <person name="Deng X."/>
            <person name="Ma D."/>
            <person name="Wang S."/>
            <person name="Liang W."/>
            <person name="Fang L."/>
            <person name="Cai C."/>
            <person name="Zhu X."/>
            <person name="Zhou B."/>
            <person name="Zhang Y."/>
            <person name="Chen Z."/>
            <person name="Xu S."/>
            <person name="Zhu R."/>
            <person name="Wang S."/>
            <person name="Zhang T."/>
            <person name="Zhao G."/>
        </authorList>
    </citation>
    <scope>NUCLEOTIDE SEQUENCE [LARGE SCALE GENOMIC DNA]</scope>
    <source>
        <strain evidence="3">cv. Xinhai21</strain>
        <tissue evidence="2">Leaf</tissue>
    </source>
</reference>
<proteinExistence type="predicted"/>
<sequence>MEESIKQDIKDLGSHQQGFRKWSYPSGESVKVNFDGAYDGRHFQSASRIVARTNEVTVLLSCSEIHQEVASTFAAEALACRKAVQIGIKMQWLEIVIEDILATESLKKKEEVYLVKSVPRYADRV</sequence>
<name>A0A2P5X3U7_GOSBA</name>